<comment type="caution">
    <text evidence="6">The sequence shown here is derived from an EMBL/GenBank/DDBJ whole genome shotgun (WGS) entry which is preliminary data.</text>
</comment>
<dbReference type="InterPro" id="IPR010666">
    <property type="entry name" value="Znf_GRF"/>
</dbReference>
<dbReference type="AlphaFoldDB" id="A0ABD1BYM0"/>
<evidence type="ECO:0000259" key="5">
    <source>
        <dbReference type="PROSITE" id="PS51999"/>
    </source>
</evidence>
<keyword evidence="1" id="KW-0479">Metal-binding</keyword>
<evidence type="ECO:0000256" key="1">
    <source>
        <dbReference type="ARBA" id="ARBA00022723"/>
    </source>
</evidence>
<protein>
    <recommendedName>
        <fullName evidence="5">GRF-type domain-containing protein</fullName>
    </recommendedName>
</protein>
<dbReference type="Proteomes" id="UP001558713">
    <property type="component" value="Unassembled WGS sequence"/>
</dbReference>
<proteinExistence type="predicted"/>
<dbReference type="GO" id="GO:0008270">
    <property type="term" value="F:zinc ion binding"/>
    <property type="evidence" value="ECO:0007669"/>
    <property type="project" value="UniProtKB-KW"/>
</dbReference>
<keyword evidence="3" id="KW-0862">Zinc</keyword>
<keyword evidence="2 4" id="KW-0863">Zinc-finger</keyword>
<gene>
    <name evidence="6" type="ORF">V5N11_012773</name>
</gene>
<accession>A0ABD1BYM0</accession>
<dbReference type="EMBL" id="JBANAX010000101">
    <property type="protein sequence ID" value="KAL1222306.1"/>
    <property type="molecule type" value="Genomic_DNA"/>
</dbReference>
<dbReference type="PANTHER" id="PTHR33248">
    <property type="entry name" value="ZINC ION-BINDING PROTEIN"/>
    <property type="match status" value="1"/>
</dbReference>
<name>A0ABD1BYM0_CARAN</name>
<evidence type="ECO:0000313" key="7">
    <source>
        <dbReference type="Proteomes" id="UP001558713"/>
    </source>
</evidence>
<evidence type="ECO:0000256" key="4">
    <source>
        <dbReference type="PROSITE-ProRule" id="PRU01343"/>
    </source>
</evidence>
<keyword evidence="7" id="KW-1185">Reference proteome</keyword>
<reference evidence="6 7" key="1">
    <citation type="submission" date="2024-04" db="EMBL/GenBank/DDBJ databases">
        <title>Genome assembly C_amara_ONT_v2.</title>
        <authorList>
            <person name="Yant L."/>
            <person name="Moore C."/>
            <person name="Slenker M."/>
        </authorList>
    </citation>
    <scope>NUCLEOTIDE SEQUENCE [LARGE SCALE GENOMIC DNA]</scope>
    <source>
        <tissue evidence="6">Leaf</tissue>
    </source>
</reference>
<evidence type="ECO:0000313" key="6">
    <source>
        <dbReference type="EMBL" id="KAL1222306.1"/>
    </source>
</evidence>
<organism evidence="6 7">
    <name type="scientific">Cardamine amara subsp. amara</name>
    <dbReference type="NCBI Taxonomy" id="228776"/>
    <lineage>
        <taxon>Eukaryota</taxon>
        <taxon>Viridiplantae</taxon>
        <taxon>Streptophyta</taxon>
        <taxon>Embryophyta</taxon>
        <taxon>Tracheophyta</taxon>
        <taxon>Spermatophyta</taxon>
        <taxon>Magnoliopsida</taxon>
        <taxon>eudicotyledons</taxon>
        <taxon>Gunneridae</taxon>
        <taxon>Pentapetalae</taxon>
        <taxon>rosids</taxon>
        <taxon>malvids</taxon>
        <taxon>Brassicales</taxon>
        <taxon>Brassicaceae</taxon>
        <taxon>Cardamineae</taxon>
        <taxon>Cardamine</taxon>
    </lineage>
</organism>
<evidence type="ECO:0000256" key="2">
    <source>
        <dbReference type="ARBA" id="ARBA00022771"/>
    </source>
</evidence>
<feature type="domain" description="GRF-type" evidence="5">
    <location>
        <begin position="23"/>
        <end position="66"/>
    </location>
</feature>
<dbReference type="PROSITE" id="PS51999">
    <property type="entry name" value="ZF_GRF"/>
    <property type="match status" value="1"/>
</dbReference>
<sequence length="163" mass="18909">MSSSSSSSSRFNRRQVTGVPSRCWCGRKLTTFCSQTDENPFRRFYRCEIAMQRKTEEHLFKWIDEALLEETRMVDAKVKRLVDEMKELTNEMLAKFEHQQKLLLDMEEMMNEKTNEMMMANATSLEEMANAKIEDIGRKMARIGITVGVVGAIGWICGKLMSY</sequence>
<evidence type="ECO:0000256" key="3">
    <source>
        <dbReference type="ARBA" id="ARBA00022833"/>
    </source>
</evidence>